<evidence type="ECO:0000256" key="1">
    <source>
        <dbReference type="SAM" id="MobiDB-lite"/>
    </source>
</evidence>
<sequence>MMNHNLRFLGESLGGTEVDEVKLMHEILHDEGQDELKAAQLSLLSDPAIIGKWKDGGEASKSSSQCPSNTQATDTSIYHASKKDACYDPDHLGMHKSWIVSNFESGTLTMIEGWSCEGSFASLHAPNGNVSLEQQAQTAGSITAITV</sequence>
<accession>Q2XNZ8</accession>
<dbReference type="EMBL" id="DQ273270">
    <property type="protein sequence ID" value="ABB55274.1"/>
    <property type="molecule type" value="Genomic_DNA"/>
</dbReference>
<organism evidence="2">
    <name type="scientific">Allium cepa</name>
    <name type="common">Onion</name>
    <dbReference type="NCBI Taxonomy" id="4679"/>
    <lineage>
        <taxon>Eukaryota</taxon>
        <taxon>Viridiplantae</taxon>
        <taxon>Streptophyta</taxon>
        <taxon>Embryophyta</taxon>
        <taxon>Tracheophyta</taxon>
        <taxon>Spermatophyta</taxon>
        <taxon>Magnoliopsida</taxon>
        <taxon>Liliopsida</taxon>
        <taxon>Asparagales</taxon>
        <taxon>Amaryllidaceae</taxon>
        <taxon>Allioideae</taxon>
        <taxon>Allieae</taxon>
        <taxon>Allium</taxon>
    </lineage>
</organism>
<protein>
    <submittedName>
        <fullName evidence="2">Uncharacterized protein</fullName>
    </submittedName>
</protein>
<proteinExistence type="predicted"/>
<feature type="region of interest" description="Disordered" evidence="1">
    <location>
        <begin position="55"/>
        <end position="74"/>
    </location>
</feature>
<gene>
    <name evidence="2" type="ORF">1.t00002</name>
</gene>
<name>Q2XNZ8_ALLCE</name>
<reference evidence="2" key="1">
    <citation type="submission" date="2005-10" db="EMBL/GenBank/DDBJ databases">
        <title>Comparative Sequence and Genetic Analyses of the Asparagus, Onion, and Rice Genomes Reveal Similar Structures, But No Microsynteny.</title>
        <authorList>
            <person name="Jernej J."/>
            <person name="Suzuki G."/>
            <person name="McCallum J."/>
            <person name="Cheung F."/>
            <person name="Arbogast T."/>
            <person name="Tallon L.J."/>
            <person name="Smith S."/>
            <person name="Utterback T."/>
            <person name="Havey M.J."/>
            <person name="Town C.D."/>
        </authorList>
    </citation>
    <scope>NUCLEOTIDE SEQUENCE</scope>
</reference>
<dbReference type="AlphaFoldDB" id="Q2XNZ8"/>
<evidence type="ECO:0000313" key="2">
    <source>
        <dbReference type="EMBL" id="ABB55274.1"/>
    </source>
</evidence>
<feature type="compositionally biased region" description="Polar residues" evidence="1">
    <location>
        <begin position="60"/>
        <end position="74"/>
    </location>
</feature>